<evidence type="ECO:0000313" key="1">
    <source>
        <dbReference type="EMBL" id="KFB50256.1"/>
    </source>
</evidence>
<organism evidence="1">
    <name type="scientific">Anopheles sinensis</name>
    <name type="common">Mosquito</name>
    <dbReference type="NCBI Taxonomy" id="74873"/>
    <lineage>
        <taxon>Eukaryota</taxon>
        <taxon>Metazoa</taxon>
        <taxon>Ecdysozoa</taxon>
        <taxon>Arthropoda</taxon>
        <taxon>Hexapoda</taxon>
        <taxon>Insecta</taxon>
        <taxon>Pterygota</taxon>
        <taxon>Neoptera</taxon>
        <taxon>Endopterygota</taxon>
        <taxon>Diptera</taxon>
        <taxon>Nematocera</taxon>
        <taxon>Culicoidea</taxon>
        <taxon>Culicidae</taxon>
        <taxon>Anophelinae</taxon>
        <taxon>Anopheles</taxon>
    </lineage>
</organism>
<dbReference type="Proteomes" id="UP000030765">
    <property type="component" value="Unassembled WGS sequence"/>
</dbReference>
<dbReference type="VEuPathDB" id="VectorBase:ASIC018333"/>
<gene>
    <name evidence="1" type="ORF">ZHAS_00018333</name>
</gene>
<protein>
    <submittedName>
        <fullName evidence="1 2">E3 ubiquitin-protein ligase TRIM39-like protein</fullName>
    </submittedName>
</protein>
<dbReference type="EMBL" id="KE525347">
    <property type="protein sequence ID" value="KFB50256.1"/>
    <property type="molecule type" value="Genomic_DNA"/>
</dbReference>
<reference evidence="2" key="2">
    <citation type="submission" date="2020-05" db="UniProtKB">
        <authorList>
            <consortium name="EnsemblMetazoa"/>
        </authorList>
    </citation>
    <scope>IDENTIFICATION</scope>
</reference>
<dbReference type="AlphaFoldDB" id="A0A084WJ62"/>
<proteinExistence type="predicted"/>
<evidence type="ECO:0000313" key="3">
    <source>
        <dbReference type="Proteomes" id="UP000030765"/>
    </source>
</evidence>
<reference evidence="1 3" key="1">
    <citation type="journal article" date="2014" name="BMC Genomics">
        <title>Genome sequence of Anopheles sinensis provides insight into genetics basis of mosquito competence for malaria parasites.</title>
        <authorList>
            <person name="Zhou D."/>
            <person name="Zhang D."/>
            <person name="Ding G."/>
            <person name="Shi L."/>
            <person name="Hou Q."/>
            <person name="Ye Y."/>
            <person name="Xu Y."/>
            <person name="Zhou H."/>
            <person name="Xiong C."/>
            <person name="Li S."/>
            <person name="Yu J."/>
            <person name="Hong S."/>
            <person name="Yu X."/>
            <person name="Zou P."/>
            <person name="Chen C."/>
            <person name="Chang X."/>
            <person name="Wang W."/>
            <person name="Lv Y."/>
            <person name="Sun Y."/>
            <person name="Ma L."/>
            <person name="Shen B."/>
            <person name="Zhu C."/>
        </authorList>
    </citation>
    <scope>NUCLEOTIDE SEQUENCE [LARGE SCALE GENOMIC DNA]</scope>
</reference>
<name>A0A084WJ62_ANOSI</name>
<evidence type="ECO:0000313" key="2">
    <source>
        <dbReference type="EnsemblMetazoa" id="ASIC018333-PA"/>
    </source>
</evidence>
<dbReference type="EnsemblMetazoa" id="ASIC018333-RA">
    <property type="protein sequence ID" value="ASIC018333-PA"/>
    <property type="gene ID" value="ASIC018333"/>
</dbReference>
<accession>A0A084WJ62</accession>
<dbReference type="EMBL" id="ATLV01023974">
    <property type="status" value="NOT_ANNOTATED_CDS"/>
    <property type="molecule type" value="Genomic_DNA"/>
</dbReference>
<keyword evidence="3" id="KW-1185">Reference proteome</keyword>
<sequence>MVLKLVCNGAEWSHFAFWGGEERLPVTLTCFRANRKLLMLVGHRKQTRTLPGSGQAGWQRDAVSGVMVEDRVNRY</sequence>